<dbReference type="Pfam" id="PF07686">
    <property type="entry name" value="V-set"/>
    <property type="match status" value="1"/>
</dbReference>
<name>A0AAV7QAJ8_PLEWA</name>
<dbReference type="Proteomes" id="UP001066276">
    <property type="component" value="Chromosome 6"/>
</dbReference>
<dbReference type="SMART" id="SM00406">
    <property type="entry name" value="IGv"/>
    <property type="match status" value="1"/>
</dbReference>
<keyword evidence="2" id="KW-1064">Adaptive immunity</keyword>
<keyword evidence="1" id="KW-0391">Immunity</keyword>
<dbReference type="PANTHER" id="PTHR23266">
    <property type="entry name" value="IMMUNOGLOBULIN HEAVY CHAIN"/>
    <property type="match status" value="1"/>
</dbReference>
<comment type="caution">
    <text evidence="6">The sequence shown here is derived from an EMBL/GenBank/DDBJ whole genome shotgun (WGS) entry which is preliminary data.</text>
</comment>
<accession>A0AAV7QAJ8</accession>
<feature type="domain" description="Ig-like" evidence="5">
    <location>
        <begin position="18"/>
        <end position="133"/>
    </location>
</feature>
<dbReference type="InterPro" id="IPR003599">
    <property type="entry name" value="Ig_sub"/>
</dbReference>
<gene>
    <name evidence="6" type="ORF">NDU88_003846</name>
</gene>
<dbReference type="GO" id="GO:0002250">
    <property type="term" value="P:adaptive immune response"/>
    <property type="evidence" value="ECO:0007669"/>
    <property type="project" value="UniProtKB-KW"/>
</dbReference>
<organism evidence="6 7">
    <name type="scientific">Pleurodeles waltl</name>
    <name type="common">Iberian ribbed newt</name>
    <dbReference type="NCBI Taxonomy" id="8319"/>
    <lineage>
        <taxon>Eukaryota</taxon>
        <taxon>Metazoa</taxon>
        <taxon>Chordata</taxon>
        <taxon>Craniata</taxon>
        <taxon>Vertebrata</taxon>
        <taxon>Euteleostomi</taxon>
        <taxon>Amphibia</taxon>
        <taxon>Batrachia</taxon>
        <taxon>Caudata</taxon>
        <taxon>Salamandroidea</taxon>
        <taxon>Salamandridae</taxon>
        <taxon>Pleurodelinae</taxon>
        <taxon>Pleurodeles</taxon>
    </lineage>
</organism>
<dbReference type="EMBL" id="JANPWB010000010">
    <property type="protein sequence ID" value="KAJ1137446.1"/>
    <property type="molecule type" value="Genomic_DNA"/>
</dbReference>
<evidence type="ECO:0000256" key="1">
    <source>
        <dbReference type="ARBA" id="ARBA00022859"/>
    </source>
</evidence>
<keyword evidence="3" id="KW-1280">Immunoglobulin</keyword>
<dbReference type="SMART" id="SM00409">
    <property type="entry name" value="IG"/>
    <property type="match status" value="1"/>
</dbReference>
<evidence type="ECO:0000256" key="4">
    <source>
        <dbReference type="SAM" id="SignalP"/>
    </source>
</evidence>
<dbReference type="AlphaFoldDB" id="A0AAV7QAJ8"/>
<dbReference type="GO" id="GO:0005576">
    <property type="term" value="C:extracellular region"/>
    <property type="evidence" value="ECO:0007669"/>
    <property type="project" value="UniProtKB-ARBA"/>
</dbReference>
<keyword evidence="4" id="KW-0732">Signal</keyword>
<protein>
    <recommendedName>
        <fullName evidence="5">Ig-like domain-containing protein</fullName>
    </recommendedName>
</protein>
<dbReference type="InterPro" id="IPR036179">
    <property type="entry name" value="Ig-like_dom_sf"/>
</dbReference>
<keyword evidence="7" id="KW-1185">Reference proteome</keyword>
<proteinExistence type="predicted"/>
<reference evidence="6" key="1">
    <citation type="journal article" date="2022" name="bioRxiv">
        <title>Sequencing and chromosome-scale assembly of the giantPleurodeles waltlgenome.</title>
        <authorList>
            <person name="Brown T."/>
            <person name="Elewa A."/>
            <person name="Iarovenko S."/>
            <person name="Subramanian E."/>
            <person name="Araus A.J."/>
            <person name="Petzold A."/>
            <person name="Susuki M."/>
            <person name="Suzuki K.-i.T."/>
            <person name="Hayashi T."/>
            <person name="Toyoda A."/>
            <person name="Oliveira C."/>
            <person name="Osipova E."/>
            <person name="Leigh N.D."/>
            <person name="Simon A."/>
            <person name="Yun M.H."/>
        </authorList>
    </citation>
    <scope>NUCLEOTIDE SEQUENCE</scope>
    <source>
        <strain evidence="6">20211129_DDA</strain>
        <tissue evidence="6">Liver</tissue>
    </source>
</reference>
<evidence type="ECO:0000256" key="3">
    <source>
        <dbReference type="ARBA" id="ARBA00043265"/>
    </source>
</evidence>
<dbReference type="PROSITE" id="PS50835">
    <property type="entry name" value="IG_LIKE"/>
    <property type="match status" value="1"/>
</dbReference>
<feature type="signal peptide" evidence="4">
    <location>
        <begin position="1"/>
        <end position="18"/>
    </location>
</feature>
<evidence type="ECO:0000259" key="5">
    <source>
        <dbReference type="PROSITE" id="PS50835"/>
    </source>
</evidence>
<dbReference type="SUPFAM" id="SSF48726">
    <property type="entry name" value="Immunoglobulin"/>
    <property type="match status" value="1"/>
</dbReference>
<dbReference type="InterPro" id="IPR013783">
    <property type="entry name" value="Ig-like_fold"/>
</dbReference>
<dbReference type="GO" id="GO:0019814">
    <property type="term" value="C:immunoglobulin complex"/>
    <property type="evidence" value="ECO:0007669"/>
    <property type="project" value="UniProtKB-KW"/>
</dbReference>
<evidence type="ECO:0000313" key="6">
    <source>
        <dbReference type="EMBL" id="KAJ1137446.1"/>
    </source>
</evidence>
<evidence type="ECO:0000256" key="2">
    <source>
        <dbReference type="ARBA" id="ARBA00023130"/>
    </source>
</evidence>
<dbReference type="InterPro" id="IPR007110">
    <property type="entry name" value="Ig-like_dom"/>
</dbReference>
<feature type="chain" id="PRO_5043473797" description="Ig-like domain-containing protein" evidence="4">
    <location>
        <begin position="19"/>
        <end position="141"/>
    </location>
</feature>
<dbReference type="Gene3D" id="2.60.40.10">
    <property type="entry name" value="Immunoglobulins"/>
    <property type="match status" value="1"/>
</dbReference>
<evidence type="ECO:0000313" key="7">
    <source>
        <dbReference type="Proteomes" id="UP001066276"/>
    </source>
</evidence>
<sequence length="141" mass="15507">MSPGHLCLCLFFASGALCQVTLLESGPGTVKPSETLRLTCKVTAASLTDGCCCWNWFRQPPGKGLEWLGKICSDGGTYYSESLKSRLSATRDTSLNEFYLQMSNMRAEDTATFYCARDSQCEEGSQSSYKNYTGTSQRICV</sequence>
<dbReference type="InterPro" id="IPR050199">
    <property type="entry name" value="IgHV"/>
</dbReference>
<dbReference type="InterPro" id="IPR013106">
    <property type="entry name" value="Ig_V-set"/>
</dbReference>
<dbReference type="FunFam" id="2.60.40.10:FF:001878">
    <property type="entry name" value="Immunoglobulin heavy variable 1-4"/>
    <property type="match status" value="1"/>
</dbReference>